<dbReference type="GO" id="GO:0006629">
    <property type="term" value="P:lipid metabolic process"/>
    <property type="evidence" value="ECO:0007669"/>
    <property type="project" value="InterPro"/>
</dbReference>
<name>A0A2T4PZH7_STAWA</name>
<evidence type="ECO:0000259" key="1">
    <source>
        <dbReference type="PROSITE" id="PS51704"/>
    </source>
</evidence>
<dbReference type="PROSITE" id="PS51704">
    <property type="entry name" value="GP_PDE"/>
    <property type="match status" value="1"/>
</dbReference>
<dbReference type="Pfam" id="PF03009">
    <property type="entry name" value="GDPD"/>
    <property type="match status" value="1"/>
</dbReference>
<gene>
    <name evidence="2" type="ORF">BU085_08690</name>
</gene>
<dbReference type="RefSeq" id="WP_049425481.1">
    <property type="nucleotide sequence ID" value="NZ_JUVB01000103.1"/>
</dbReference>
<dbReference type="AlphaFoldDB" id="A0A2T4PZH7"/>
<evidence type="ECO:0000313" key="3">
    <source>
        <dbReference type="Proteomes" id="UP000240717"/>
    </source>
</evidence>
<dbReference type="GO" id="GO:0008081">
    <property type="term" value="F:phosphoric diester hydrolase activity"/>
    <property type="evidence" value="ECO:0007669"/>
    <property type="project" value="InterPro"/>
</dbReference>
<sequence>MSNEYSNQSYQLIAHRGLPQDYPENTLIGYQHAFALPIDMLEIDIHYTKDKQLVVIHDDTIDRTSNGKGKVKDYTLEELKKLDFGSYHQGHFEGEQIPTFDEVLDLHSRSSKKLLIEIKKPSQYPGIEKMIVDQLKEKQVPTHKVILQSFDFDSVSKLAHMNVPYELGVLISKKKYWYKSPDFKAIAKIANYINPNYSIVNKHFMEKAHAEHLKVMPYTVNDSKEARKLIDLNIDGIITDIPDRL</sequence>
<comment type="caution">
    <text evidence="2">The sequence shown here is derived from an EMBL/GenBank/DDBJ whole genome shotgun (WGS) entry which is preliminary data.</text>
</comment>
<dbReference type="PANTHER" id="PTHR46211:SF1">
    <property type="entry name" value="GLYCEROPHOSPHODIESTER PHOSPHODIESTERASE, CYTOPLASMIC"/>
    <property type="match status" value="1"/>
</dbReference>
<dbReference type="SUPFAM" id="SSF51695">
    <property type="entry name" value="PLC-like phosphodiesterases"/>
    <property type="match status" value="1"/>
</dbReference>
<dbReference type="Proteomes" id="UP000240717">
    <property type="component" value="Unassembled WGS sequence"/>
</dbReference>
<feature type="domain" description="GP-PDE" evidence="1">
    <location>
        <begin position="10"/>
        <end position="245"/>
    </location>
</feature>
<proteinExistence type="predicted"/>
<dbReference type="InterPro" id="IPR030395">
    <property type="entry name" value="GP_PDE_dom"/>
</dbReference>
<reference evidence="2 3" key="1">
    <citation type="journal article" date="2016" name="Front. Microbiol.">
        <title>Comprehensive Phylogenetic Analysis of Bovine Non-aureus Staphylococci Species Based on Whole-Genome Sequencing.</title>
        <authorList>
            <person name="Naushad S."/>
            <person name="Barkema H.W."/>
            <person name="Luby C."/>
            <person name="Condas L.A."/>
            <person name="Nobrega D.B."/>
            <person name="Carson D.A."/>
            <person name="De Buck J."/>
        </authorList>
    </citation>
    <scope>NUCLEOTIDE SEQUENCE [LARGE SCALE GENOMIC DNA]</scope>
    <source>
        <strain evidence="2 3">SNUC 2993</strain>
    </source>
</reference>
<dbReference type="InterPro" id="IPR017946">
    <property type="entry name" value="PLC-like_Pdiesterase_TIM-brl"/>
</dbReference>
<dbReference type="PANTHER" id="PTHR46211">
    <property type="entry name" value="GLYCEROPHOSPHORYL DIESTER PHOSPHODIESTERASE"/>
    <property type="match status" value="1"/>
</dbReference>
<organism evidence="2 3">
    <name type="scientific">Staphylococcus warneri</name>
    <dbReference type="NCBI Taxonomy" id="1292"/>
    <lineage>
        <taxon>Bacteria</taxon>
        <taxon>Bacillati</taxon>
        <taxon>Bacillota</taxon>
        <taxon>Bacilli</taxon>
        <taxon>Bacillales</taxon>
        <taxon>Staphylococcaceae</taxon>
        <taxon>Staphylococcus</taxon>
    </lineage>
</organism>
<accession>A0A2T4PZH7</accession>
<dbReference type="Gene3D" id="3.20.20.190">
    <property type="entry name" value="Phosphatidylinositol (PI) phosphodiesterase"/>
    <property type="match status" value="1"/>
</dbReference>
<dbReference type="STRING" id="1194526.A284_05195"/>
<dbReference type="EMBL" id="PZEV01000028">
    <property type="protein sequence ID" value="PTI50499.1"/>
    <property type="molecule type" value="Genomic_DNA"/>
</dbReference>
<protein>
    <submittedName>
        <fullName evidence="2">Glycerophosphodiester phosphodiesterase</fullName>
    </submittedName>
</protein>
<evidence type="ECO:0000313" key="2">
    <source>
        <dbReference type="EMBL" id="PTI50499.1"/>
    </source>
</evidence>